<gene>
    <name evidence="2" type="ORF">AALM99_06115</name>
</gene>
<keyword evidence="3" id="KW-1185">Reference proteome</keyword>
<evidence type="ECO:0000313" key="2">
    <source>
        <dbReference type="EMBL" id="MEY8538014.1"/>
    </source>
</evidence>
<name>A0ABV4DAF1_9LACT</name>
<comment type="caution">
    <text evidence="2">The sequence shown here is derived from an EMBL/GenBank/DDBJ whole genome shotgun (WGS) entry which is preliminary data.</text>
</comment>
<accession>A0ABV4DAF1</accession>
<keyword evidence="1" id="KW-1133">Transmembrane helix</keyword>
<feature type="transmembrane region" description="Helical" evidence="1">
    <location>
        <begin position="7"/>
        <end position="28"/>
    </location>
</feature>
<dbReference type="Proteomes" id="UP001565242">
    <property type="component" value="Unassembled WGS sequence"/>
</dbReference>
<reference evidence="2 3" key="1">
    <citation type="submission" date="2024-03" db="EMBL/GenBank/DDBJ databases">
        <title>Mouse gut bacterial collection (mGBC) of GemPharmatech.</title>
        <authorList>
            <person name="He Y."/>
            <person name="Dong L."/>
            <person name="Wu D."/>
            <person name="Gao X."/>
            <person name="Lin Z."/>
        </authorList>
    </citation>
    <scope>NUCLEOTIDE SEQUENCE [LARGE SCALE GENOMIC DNA]</scope>
    <source>
        <strain evidence="2 3">20-218</strain>
    </source>
</reference>
<feature type="transmembrane region" description="Helical" evidence="1">
    <location>
        <begin position="34"/>
        <end position="58"/>
    </location>
</feature>
<organism evidence="2 3">
    <name type="scientific">Lactococcus muris</name>
    <dbReference type="NCBI Taxonomy" id="2941330"/>
    <lineage>
        <taxon>Bacteria</taxon>
        <taxon>Bacillati</taxon>
        <taxon>Bacillota</taxon>
        <taxon>Bacilli</taxon>
        <taxon>Lactobacillales</taxon>
        <taxon>Streptococcaceae</taxon>
        <taxon>Lactococcus</taxon>
    </lineage>
</organism>
<keyword evidence="1" id="KW-0472">Membrane</keyword>
<protein>
    <submittedName>
        <fullName evidence="2">Uncharacterized protein</fullName>
    </submittedName>
</protein>
<evidence type="ECO:0000256" key="1">
    <source>
        <dbReference type="SAM" id="Phobius"/>
    </source>
</evidence>
<sequence length="76" mass="8393">MEIKQNILLYIGSLILSLGIMVMSIFMFETLVLNLTVGLSLCSIGGFISSKTVTAVILKAMKEKGEVTKRNEKKQK</sequence>
<dbReference type="EMBL" id="JBCLSQ010000012">
    <property type="protein sequence ID" value="MEY8538014.1"/>
    <property type="molecule type" value="Genomic_DNA"/>
</dbReference>
<proteinExistence type="predicted"/>
<keyword evidence="1" id="KW-0812">Transmembrane</keyword>
<evidence type="ECO:0000313" key="3">
    <source>
        <dbReference type="Proteomes" id="UP001565242"/>
    </source>
</evidence>